<dbReference type="SUPFAM" id="SSF52540">
    <property type="entry name" value="P-loop containing nucleoside triphosphate hydrolases"/>
    <property type="match status" value="1"/>
</dbReference>
<sequence length="314" mass="34221">MNVTRLADAGFVDLYLGSDYAEIKGMTGAGRALAPAPAGLQDDIQALKKRCSEVYKQTGRTEYAVHHDDRRYRVTVANDLQDNETFIIRQTPDGIRPIDKIGFSSDLIRSVNDVKQTGLVLISGPIGAGKTTTAASVVSQRIRTGLLGVSIEDPIETLLQGQHGNGRCIQLEVGEREGYASATKKAFRMGATTFLLGEIRDGETAHEVLKASLSMFVVATLHASSVIEAIEKYSILCEEKNHHAKAMIAKSLYIVTWQTLTPIIRAGEIAGHHVDMVGFNIKCATIQDVIQSEIASGELKSLNDQFGAIRYRFT</sequence>
<dbReference type="InterPro" id="IPR001482">
    <property type="entry name" value="T2SS/T4SS_dom"/>
</dbReference>
<organism evidence="3 4">
    <name type="scientific">Glossina brevipalpis</name>
    <dbReference type="NCBI Taxonomy" id="37001"/>
    <lineage>
        <taxon>Eukaryota</taxon>
        <taxon>Metazoa</taxon>
        <taxon>Ecdysozoa</taxon>
        <taxon>Arthropoda</taxon>
        <taxon>Hexapoda</taxon>
        <taxon>Insecta</taxon>
        <taxon>Pterygota</taxon>
        <taxon>Neoptera</taxon>
        <taxon>Endopterygota</taxon>
        <taxon>Diptera</taxon>
        <taxon>Brachycera</taxon>
        <taxon>Muscomorpha</taxon>
        <taxon>Hippoboscoidea</taxon>
        <taxon>Glossinidae</taxon>
        <taxon>Glossina</taxon>
    </lineage>
</organism>
<dbReference type="AlphaFoldDB" id="A0A1A9VZ19"/>
<dbReference type="InterPro" id="IPR027417">
    <property type="entry name" value="P-loop_NTPase"/>
</dbReference>
<evidence type="ECO:0000256" key="1">
    <source>
        <dbReference type="ARBA" id="ARBA00006611"/>
    </source>
</evidence>
<evidence type="ECO:0000313" key="3">
    <source>
        <dbReference type="EnsemblMetazoa" id="GBRI000036-PA"/>
    </source>
</evidence>
<dbReference type="EnsemblMetazoa" id="GBRI000036-RA">
    <property type="protein sequence ID" value="GBRI000036-PA"/>
    <property type="gene ID" value="GBRI000036"/>
</dbReference>
<reference evidence="3" key="2">
    <citation type="submission" date="2020-05" db="UniProtKB">
        <authorList>
            <consortium name="EnsemblMetazoa"/>
        </authorList>
    </citation>
    <scope>IDENTIFICATION</scope>
    <source>
        <strain evidence="3">IAEA</strain>
    </source>
</reference>
<dbReference type="InterPro" id="IPR050921">
    <property type="entry name" value="T4SS_GSP_E_ATPase"/>
</dbReference>
<dbReference type="Gene3D" id="3.40.50.300">
    <property type="entry name" value="P-loop containing nucleotide triphosphate hydrolases"/>
    <property type="match status" value="1"/>
</dbReference>
<proteinExistence type="inferred from homology"/>
<dbReference type="Proteomes" id="UP000091820">
    <property type="component" value="Unassembled WGS sequence"/>
</dbReference>
<evidence type="ECO:0000313" key="4">
    <source>
        <dbReference type="Proteomes" id="UP000091820"/>
    </source>
</evidence>
<feature type="domain" description="Bacterial type II secretion system protein E" evidence="2">
    <location>
        <begin position="98"/>
        <end position="262"/>
    </location>
</feature>
<dbReference type="STRING" id="37001.A0A1A9VZ19"/>
<dbReference type="GO" id="GO:0016887">
    <property type="term" value="F:ATP hydrolysis activity"/>
    <property type="evidence" value="ECO:0007669"/>
    <property type="project" value="InterPro"/>
</dbReference>
<name>A0A1A9VZ19_9MUSC</name>
<dbReference type="Pfam" id="PF00437">
    <property type="entry name" value="T2SSE"/>
    <property type="match status" value="1"/>
</dbReference>
<keyword evidence="4" id="KW-1185">Reference proteome</keyword>
<dbReference type="VEuPathDB" id="VectorBase:GBRI000036"/>
<comment type="similarity">
    <text evidence="1">Belongs to the GSP E family.</text>
</comment>
<reference evidence="4" key="1">
    <citation type="submission" date="2014-03" db="EMBL/GenBank/DDBJ databases">
        <authorList>
            <person name="Aksoy S."/>
            <person name="Warren W."/>
            <person name="Wilson R.K."/>
        </authorList>
    </citation>
    <scope>NUCLEOTIDE SEQUENCE [LARGE SCALE GENOMIC DNA]</scope>
    <source>
        <strain evidence="4">IAEA</strain>
    </source>
</reference>
<accession>A0A1A9VZ19</accession>
<dbReference type="PANTHER" id="PTHR30486:SF6">
    <property type="entry name" value="TYPE IV PILUS RETRACTATION ATPASE PILT"/>
    <property type="match status" value="1"/>
</dbReference>
<dbReference type="PANTHER" id="PTHR30486">
    <property type="entry name" value="TWITCHING MOTILITY PROTEIN PILT"/>
    <property type="match status" value="1"/>
</dbReference>
<evidence type="ECO:0000259" key="2">
    <source>
        <dbReference type="Pfam" id="PF00437"/>
    </source>
</evidence>
<protein>
    <submittedName>
        <fullName evidence="3">T2SP_E domain-containing protein</fullName>
    </submittedName>
</protein>